<evidence type="ECO:0000313" key="2">
    <source>
        <dbReference type="EMBL" id="TMS32174.1"/>
    </source>
</evidence>
<name>A0A4U8UH07_STECR</name>
<gene>
    <name evidence="2" type="ORF">L596_000052</name>
</gene>
<organism evidence="2 3">
    <name type="scientific">Steinernema carpocapsae</name>
    <name type="common">Entomopathogenic nematode</name>
    <dbReference type="NCBI Taxonomy" id="34508"/>
    <lineage>
        <taxon>Eukaryota</taxon>
        <taxon>Metazoa</taxon>
        <taxon>Ecdysozoa</taxon>
        <taxon>Nematoda</taxon>
        <taxon>Chromadorea</taxon>
        <taxon>Rhabditida</taxon>
        <taxon>Tylenchina</taxon>
        <taxon>Panagrolaimomorpha</taxon>
        <taxon>Strongyloidoidea</taxon>
        <taxon>Steinernematidae</taxon>
        <taxon>Steinernema</taxon>
    </lineage>
</organism>
<comment type="caution">
    <text evidence="2">The sequence shown here is derived from an EMBL/GenBank/DDBJ whole genome shotgun (WGS) entry which is preliminary data.</text>
</comment>
<keyword evidence="3" id="KW-1185">Reference proteome</keyword>
<protein>
    <submittedName>
        <fullName evidence="2">Uncharacterized protein</fullName>
    </submittedName>
</protein>
<reference evidence="2 3" key="2">
    <citation type="journal article" date="2019" name="G3 (Bethesda)">
        <title>Hybrid Assembly of the Genome of the Entomopathogenic Nematode Steinernema carpocapsae Identifies the X-Chromosome.</title>
        <authorList>
            <person name="Serra L."/>
            <person name="Macchietto M."/>
            <person name="Macias-Munoz A."/>
            <person name="McGill C.J."/>
            <person name="Rodriguez I.M."/>
            <person name="Rodriguez B."/>
            <person name="Murad R."/>
            <person name="Mortazavi A."/>
        </authorList>
    </citation>
    <scope>NUCLEOTIDE SEQUENCE [LARGE SCALE GENOMIC DNA]</scope>
    <source>
        <strain evidence="2 3">ALL</strain>
    </source>
</reference>
<keyword evidence="1" id="KW-1133">Transmembrane helix</keyword>
<dbReference type="Proteomes" id="UP000298663">
    <property type="component" value="Unassembled WGS sequence"/>
</dbReference>
<keyword evidence="1" id="KW-0472">Membrane</keyword>
<sequence>MHAKQSRSSQAIAIHLTIFLCSIHGPPVGGLCVCVFAKCVSVSACGLVMCSNGADFVAFVVLVVQTKRHALHNACESHMLSLPHCIQLDRVVLPLKRAQQIVSQAAD</sequence>
<accession>A0A4U8UH07</accession>
<reference evidence="2 3" key="1">
    <citation type="journal article" date="2015" name="Genome Biol.">
        <title>Comparative genomics of Steinernema reveals deeply conserved gene regulatory networks.</title>
        <authorList>
            <person name="Dillman A.R."/>
            <person name="Macchietto M."/>
            <person name="Porter C.F."/>
            <person name="Rogers A."/>
            <person name="Williams B."/>
            <person name="Antoshechkin I."/>
            <person name="Lee M.M."/>
            <person name="Goodwin Z."/>
            <person name="Lu X."/>
            <person name="Lewis E.E."/>
            <person name="Goodrich-Blair H."/>
            <person name="Stock S.P."/>
            <person name="Adams B.J."/>
            <person name="Sternberg P.W."/>
            <person name="Mortazavi A."/>
        </authorList>
    </citation>
    <scope>NUCLEOTIDE SEQUENCE [LARGE SCALE GENOMIC DNA]</scope>
    <source>
        <strain evidence="2 3">ALL</strain>
    </source>
</reference>
<proteinExistence type="predicted"/>
<evidence type="ECO:0000313" key="3">
    <source>
        <dbReference type="Proteomes" id="UP000298663"/>
    </source>
</evidence>
<feature type="transmembrane region" description="Helical" evidence="1">
    <location>
        <begin position="40"/>
        <end position="64"/>
    </location>
</feature>
<keyword evidence="1" id="KW-0812">Transmembrane</keyword>
<evidence type="ECO:0000256" key="1">
    <source>
        <dbReference type="SAM" id="Phobius"/>
    </source>
</evidence>
<dbReference type="EMBL" id="AZBU02000001">
    <property type="protein sequence ID" value="TMS32174.1"/>
    <property type="molecule type" value="Genomic_DNA"/>
</dbReference>
<dbReference type="AlphaFoldDB" id="A0A4U8UH07"/>